<organism evidence="2 3">
    <name type="scientific">Inhella gelatinilytica</name>
    <dbReference type="NCBI Taxonomy" id="2795030"/>
    <lineage>
        <taxon>Bacteria</taxon>
        <taxon>Pseudomonadati</taxon>
        <taxon>Pseudomonadota</taxon>
        <taxon>Betaproteobacteria</taxon>
        <taxon>Burkholderiales</taxon>
        <taxon>Sphaerotilaceae</taxon>
        <taxon>Inhella</taxon>
    </lineage>
</organism>
<dbReference type="InterPro" id="IPR001638">
    <property type="entry name" value="Solute-binding_3/MltF_N"/>
</dbReference>
<dbReference type="Gene3D" id="3.40.190.10">
    <property type="entry name" value="Periplasmic binding protein-like II"/>
    <property type="match status" value="2"/>
</dbReference>
<gene>
    <name evidence="2" type="ORF">I7X43_15470</name>
</gene>
<feature type="domain" description="Solute-binding protein family 3/N-terminal" evidence="1">
    <location>
        <begin position="40"/>
        <end position="249"/>
    </location>
</feature>
<reference evidence="2" key="1">
    <citation type="submission" date="2020-12" db="EMBL/GenBank/DDBJ databases">
        <title>The genome sequence of Inhella sp. 4Y17.</title>
        <authorList>
            <person name="Liu Y."/>
        </authorList>
    </citation>
    <scope>NUCLEOTIDE SEQUENCE</scope>
    <source>
        <strain evidence="2">4Y10</strain>
    </source>
</reference>
<dbReference type="Proteomes" id="UP000620139">
    <property type="component" value="Unassembled WGS sequence"/>
</dbReference>
<dbReference type="AlphaFoldDB" id="A0A931IWR3"/>
<accession>A0A931IWR3</accession>
<sequence>MPFQHRFAPLTWPAKLTSGLAWVIGVTAAQGQALQIEYRDKPPYSHTEAGRPAGFLLKRTQDVLRLAGIEASFQEVPARRILSDIQSGRGPICSPGWYRLAEREKFANFTLPIHKDRPHVVLAHAAAAKAVRQHQRIAALFEDTSLVLGVMEGVSYGPTLDQALSKLTKPPVQAQISPMQLAKMVAARRADYMLIDQEDVEWLLAHEELGALGLVRLEFADMPEGLQRFLMCSKQVDSQTLERINTAIRAVAPEMAR</sequence>
<evidence type="ECO:0000313" key="2">
    <source>
        <dbReference type="EMBL" id="MBH9554242.1"/>
    </source>
</evidence>
<name>A0A931IWR3_9BURK</name>
<dbReference type="Pfam" id="PF00497">
    <property type="entry name" value="SBP_bac_3"/>
    <property type="match status" value="1"/>
</dbReference>
<protein>
    <submittedName>
        <fullName evidence="2">Transporter substrate-binding domain-containing protein</fullName>
    </submittedName>
</protein>
<evidence type="ECO:0000259" key="1">
    <source>
        <dbReference type="Pfam" id="PF00497"/>
    </source>
</evidence>
<comment type="caution">
    <text evidence="2">The sequence shown here is derived from an EMBL/GenBank/DDBJ whole genome shotgun (WGS) entry which is preliminary data.</text>
</comment>
<keyword evidence="3" id="KW-1185">Reference proteome</keyword>
<dbReference type="EMBL" id="JAEDAL010000011">
    <property type="protein sequence ID" value="MBH9554242.1"/>
    <property type="molecule type" value="Genomic_DNA"/>
</dbReference>
<dbReference type="SUPFAM" id="SSF53850">
    <property type="entry name" value="Periplasmic binding protein-like II"/>
    <property type="match status" value="1"/>
</dbReference>
<proteinExistence type="predicted"/>
<evidence type="ECO:0000313" key="3">
    <source>
        <dbReference type="Proteomes" id="UP000620139"/>
    </source>
</evidence>
<dbReference type="RefSeq" id="WP_198101859.1">
    <property type="nucleotide sequence ID" value="NZ_JAEDAL010000011.1"/>
</dbReference>